<dbReference type="PANTHER" id="PTHR43245:SF58">
    <property type="entry name" value="BLL5923 PROTEIN"/>
    <property type="match status" value="1"/>
</dbReference>
<dbReference type="InterPro" id="IPR036291">
    <property type="entry name" value="NAD(P)-bd_dom_sf"/>
</dbReference>
<reference evidence="1 2" key="1">
    <citation type="journal article" date="2016" name="Int. J. Syst. Evol. Microbiol.">
        <title>Descriptions of Anaerotaenia torta gen. nov., sp. nov. and Anaerocolumna cellulosilytica gen. nov., sp. nov. isolated from a methanogenic reactor of cattle waste.</title>
        <authorList>
            <person name="Uek A."/>
            <person name="Ohtaki Y."/>
            <person name="Kaku N."/>
            <person name="Ueki K."/>
        </authorList>
    </citation>
    <scope>NUCLEOTIDE SEQUENCE [LARGE SCALE GENOMIC DNA]</scope>
    <source>
        <strain evidence="1 2">SN021</strain>
    </source>
</reference>
<dbReference type="RefSeq" id="WP_184089470.1">
    <property type="nucleotide sequence ID" value="NZ_AP023367.1"/>
</dbReference>
<name>A0A6S6QTP4_9FIRM</name>
<dbReference type="AlphaFoldDB" id="A0A6S6QTP4"/>
<organism evidence="1 2">
    <name type="scientific">Anaerocolumna cellulosilytica</name>
    <dbReference type="NCBI Taxonomy" id="433286"/>
    <lineage>
        <taxon>Bacteria</taxon>
        <taxon>Bacillati</taxon>
        <taxon>Bacillota</taxon>
        <taxon>Clostridia</taxon>
        <taxon>Lachnospirales</taxon>
        <taxon>Lachnospiraceae</taxon>
        <taxon>Anaerocolumna</taxon>
    </lineage>
</organism>
<dbReference type="InterPro" id="IPR001509">
    <property type="entry name" value="Epimerase_deHydtase"/>
</dbReference>
<evidence type="ECO:0000313" key="1">
    <source>
        <dbReference type="EMBL" id="BCJ94673.1"/>
    </source>
</evidence>
<gene>
    <name evidence="1" type="ORF">acsn021_22420</name>
</gene>
<dbReference type="Gene3D" id="3.40.50.720">
    <property type="entry name" value="NAD(P)-binding Rossmann-like Domain"/>
    <property type="match status" value="1"/>
</dbReference>
<dbReference type="SUPFAM" id="SSF51735">
    <property type="entry name" value="NAD(P)-binding Rossmann-fold domains"/>
    <property type="match status" value="1"/>
</dbReference>
<protein>
    <submittedName>
        <fullName evidence="1">UDP-glucose 4-epimerase</fullName>
    </submittedName>
</protein>
<dbReference type="Proteomes" id="UP000515561">
    <property type="component" value="Chromosome"/>
</dbReference>
<dbReference type="InterPro" id="IPR050177">
    <property type="entry name" value="Lipid_A_modif_metabolic_enz"/>
</dbReference>
<evidence type="ECO:0000313" key="2">
    <source>
        <dbReference type="Proteomes" id="UP000515561"/>
    </source>
</evidence>
<dbReference type="KEGG" id="acel:acsn021_22420"/>
<dbReference type="PANTHER" id="PTHR43245">
    <property type="entry name" value="BIFUNCTIONAL POLYMYXIN RESISTANCE PROTEIN ARNA"/>
    <property type="match status" value="1"/>
</dbReference>
<proteinExistence type="predicted"/>
<dbReference type="EMBL" id="AP023367">
    <property type="protein sequence ID" value="BCJ94673.1"/>
    <property type="molecule type" value="Genomic_DNA"/>
</dbReference>
<keyword evidence="2" id="KW-1185">Reference proteome</keyword>
<dbReference type="Pfam" id="PF01370">
    <property type="entry name" value="Epimerase"/>
    <property type="match status" value="1"/>
</dbReference>
<sequence length="287" mass="33313">MKRILITGEESFIGTAVYNWLKQYPSDYQTDIISVKDNRWETFDFSPYQAVVNVAGIAHRKIKPKLEPLFYQVNRDLSVALCKKAEASGVKQYIYLSSMNVYGDINEVITKDTKPQPKNFYGNSKLQADEILMGLNSSTFHTVSIRPPIVYGKGCKGNYPLLEKLAKYLPVFPDFPNKRSILYISNLCEFIRLLIEQEDSGIFHPQNREYVSTTELVKSIAKQKQKRIYFTRAANPVIRFLLPRIRMINRAFGNDLYDSRLSDYHNFSYCVVSFQESMEQMYPTQKQ</sequence>
<accession>A0A6S6QTP4</accession>